<feature type="transmembrane region" description="Helical" evidence="1">
    <location>
        <begin position="136"/>
        <end position="154"/>
    </location>
</feature>
<evidence type="ECO:0000313" key="2">
    <source>
        <dbReference type="EMBL" id="CAD0003332.1"/>
    </source>
</evidence>
<dbReference type="Proteomes" id="UP000530060">
    <property type="component" value="Unassembled WGS sequence"/>
</dbReference>
<keyword evidence="1" id="KW-1133">Transmembrane helix</keyword>
<protein>
    <submittedName>
        <fullName evidence="2">Uncharacterized protein</fullName>
    </submittedName>
</protein>
<proteinExistence type="predicted"/>
<feature type="transmembrane region" description="Helical" evidence="1">
    <location>
        <begin position="36"/>
        <end position="55"/>
    </location>
</feature>
<sequence>MKPKTICLIGLFFFVLSYIMFSNSAAFEYFKKPVDFAHWFNLIGACLLLSFNYLFPKNRLNSVASVLTAFGVVAHIGLCTIDFIMWSYGDNEAAKAALSEHLSNTPSILFPFVVVGPSLLFVGLAVHAANFIKTHTISALMVIVGAPLVGVSFFILKNGILMLLSCLVFSLGLTLLICKNDSSDL</sequence>
<keyword evidence="1" id="KW-0472">Membrane</keyword>
<keyword evidence="3" id="KW-1185">Reference proteome</keyword>
<reference evidence="2 3" key="1">
    <citation type="submission" date="2020-06" db="EMBL/GenBank/DDBJ databases">
        <authorList>
            <person name="Criscuolo A."/>
        </authorList>
    </citation>
    <scope>NUCLEOTIDE SEQUENCE [LARGE SCALE GENOMIC DNA]</scope>
    <source>
        <strain evidence="3">CIP 111411</strain>
    </source>
</reference>
<keyword evidence="1" id="KW-0812">Transmembrane</keyword>
<comment type="caution">
    <text evidence="2">The sequence shown here is derived from an EMBL/GenBank/DDBJ whole genome shotgun (WGS) entry which is preliminary data.</text>
</comment>
<gene>
    <name evidence="2" type="ORF">FLAT13_01619</name>
</gene>
<dbReference type="EMBL" id="CAIJDP010000062">
    <property type="protein sequence ID" value="CAD0003332.1"/>
    <property type="molecule type" value="Genomic_DNA"/>
</dbReference>
<dbReference type="RefSeq" id="WP_180908554.1">
    <property type="nucleotide sequence ID" value="NZ_CAIJDP010000062.1"/>
</dbReference>
<dbReference type="AlphaFoldDB" id="A0A6V6YXC6"/>
<accession>A0A6V6YXC6</accession>
<evidence type="ECO:0000256" key="1">
    <source>
        <dbReference type="SAM" id="Phobius"/>
    </source>
</evidence>
<name>A0A6V6YXC6_9FLAO</name>
<organism evidence="2 3">
    <name type="scientific">Flavobacterium salmonis</name>
    <dbReference type="NCBI Taxonomy" id="2654844"/>
    <lineage>
        <taxon>Bacteria</taxon>
        <taxon>Pseudomonadati</taxon>
        <taxon>Bacteroidota</taxon>
        <taxon>Flavobacteriia</taxon>
        <taxon>Flavobacteriales</taxon>
        <taxon>Flavobacteriaceae</taxon>
        <taxon>Flavobacterium</taxon>
    </lineage>
</organism>
<feature type="transmembrane region" description="Helical" evidence="1">
    <location>
        <begin position="67"/>
        <end position="88"/>
    </location>
</feature>
<feature type="transmembrane region" description="Helical" evidence="1">
    <location>
        <begin position="108"/>
        <end position="129"/>
    </location>
</feature>
<evidence type="ECO:0000313" key="3">
    <source>
        <dbReference type="Proteomes" id="UP000530060"/>
    </source>
</evidence>
<feature type="transmembrane region" description="Helical" evidence="1">
    <location>
        <begin position="160"/>
        <end position="178"/>
    </location>
</feature>